<organism evidence="1 2">
    <name type="scientific">Ajellomyces capsulatus</name>
    <name type="common">Darling's disease fungus</name>
    <name type="synonym">Histoplasma capsulatum</name>
    <dbReference type="NCBI Taxonomy" id="5037"/>
    <lineage>
        <taxon>Eukaryota</taxon>
        <taxon>Fungi</taxon>
        <taxon>Dikarya</taxon>
        <taxon>Ascomycota</taxon>
        <taxon>Pezizomycotina</taxon>
        <taxon>Eurotiomycetes</taxon>
        <taxon>Eurotiomycetidae</taxon>
        <taxon>Onygenales</taxon>
        <taxon>Ajellomycetaceae</taxon>
        <taxon>Histoplasma</taxon>
    </lineage>
</organism>
<gene>
    <name evidence="1" type="ORF">I7I51_04262</name>
</gene>
<name>A0A8A1M8L3_AJECA</name>
<evidence type="ECO:0000313" key="1">
    <source>
        <dbReference type="EMBL" id="QSS62085.1"/>
    </source>
</evidence>
<proteinExistence type="predicted"/>
<dbReference type="AlphaFoldDB" id="A0A8A1M8L3"/>
<sequence>MRLDHFDQQPTVAKGLMCGQSKWGSGEYLSSAWLRARLGHTMALVLHHTNFGIPRFQASHRERIMLFQLERREPKSGPENAYAAPFSALVTNHCCE</sequence>
<accession>A0A8A1M8L3</accession>
<dbReference type="EMBL" id="CP069111">
    <property type="protein sequence ID" value="QSS62085.1"/>
    <property type="molecule type" value="Genomic_DNA"/>
</dbReference>
<protein>
    <submittedName>
        <fullName evidence="1">Uncharacterized protein</fullName>
    </submittedName>
</protein>
<dbReference type="Proteomes" id="UP000663671">
    <property type="component" value="Chromosome 5"/>
</dbReference>
<reference evidence="1" key="1">
    <citation type="submission" date="2021-01" db="EMBL/GenBank/DDBJ databases">
        <title>Chromosome-level genome assembly of a human fungal pathogen reveals clustering of transcriptionally co-regulated genes.</title>
        <authorList>
            <person name="Voorhies M."/>
            <person name="Cohen S."/>
            <person name="Shea T.P."/>
            <person name="Petrus S."/>
            <person name="Munoz J.F."/>
            <person name="Poplawski S."/>
            <person name="Goldman W.E."/>
            <person name="Michael T."/>
            <person name="Cuomo C.A."/>
            <person name="Sil A."/>
            <person name="Beyhan S."/>
        </authorList>
    </citation>
    <scope>NUCLEOTIDE SEQUENCE</scope>
    <source>
        <strain evidence="1">WU24</strain>
    </source>
</reference>
<dbReference type="VEuPathDB" id="FungiDB:I7I51_04262"/>
<evidence type="ECO:0000313" key="2">
    <source>
        <dbReference type="Proteomes" id="UP000663671"/>
    </source>
</evidence>